<evidence type="ECO:0000256" key="2">
    <source>
        <dbReference type="ARBA" id="ARBA00022763"/>
    </source>
</evidence>
<dbReference type="InterPro" id="IPR009072">
    <property type="entry name" value="Histone-fold"/>
</dbReference>
<dbReference type="InterPro" id="IPR029003">
    <property type="entry name" value="CENP-S/Mhf1"/>
</dbReference>
<dbReference type="GO" id="GO:0003677">
    <property type="term" value="F:DNA binding"/>
    <property type="evidence" value="ECO:0007669"/>
    <property type="project" value="UniProtKB-KW"/>
</dbReference>
<dbReference type="GO" id="GO:0003682">
    <property type="term" value="F:chromatin binding"/>
    <property type="evidence" value="ECO:0007669"/>
    <property type="project" value="TreeGrafter"/>
</dbReference>
<dbReference type="PANTHER" id="PTHR22980:SF0">
    <property type="entry name" value="CENTROMERE PROTEIN S"/>
    <property type="match status" value="1"/>
</dbReference>
<gene>
    <name evidence="5" type="primary">PARPA_13629.1 scaffold 47020</name>
</gene>
<proteinExistence type="inferred from homology"/>
<evidence type="ECO:0000256" key="1">
    <source>
        <dbReference type="ARBA" id="ARBA00006612"/>
    </source>
</evidence>
<evidence type="ECO:0000256" key="3">
    <source>
        <dbReference type="ARBA" id="ARBA00023125"/>
    </source>
</evidence>
<dbReference type="GO" id="GO:0006281">
    <property type="term" value="P:DNA repair"/>
    <property type="evidence" value="ECO:0007669"/>
    <property type="project" value="UniProtKB-KW"/>
</dbReference>
<protein>
    <recommendedName>
        <fullName evidence="7">Centromere protein S</fullName>
    </recommendedName>
</protein>
<evidence type="ECO:0008006" key="7">
    <source>
        <dbReference type="Google" id="ProtNLM"/>
    </source>
</evidence>
<evidence type="ECO:0000256" key="4">
    <source>
        <dbReference type="ARBA" id="ARBA00023204"/>
    </source>
</evidence>
<accession>A0A0B7NUV0</accession>
<reference evidence="5 6" key="1">
    <citation type="submission" date="2014-09" db="EMBL/GenBank/DDBJ databases">
        <authorList>
            <person name="Ellenberger Sabrina"/>
        </authorList>
    </citation>
    <scope>NUCLEOTIDE SEQUENCE [LARGE SCALE GENOMIC DNA]</scope>
    <source>
        <strain evidence="5 6">CBS 412.66</strain>
    </source>
</reference>
<dbReference type="STRING" id="35722.A0A0B7NUV0"/>
<comment type="similarity">
    <text evidence="1">Belongs to the TAF9 family. CENP-S/MHF1 subfamily.</text>
</comment>
<organism evidence="5 6">
    <name type="scientific">Parasitella parasitica</name>
    <dbReference type="NCBI Taxonomy" id="35722"/>
    <lineage>
        <taxon>Eukaryota</taxon>
        <taxon>Fungi</taxon>
        <taxon>Fungi incertae sedis</taxon>
        <taxon>Mucoromycota</taxon>
        <taxon>Mucoromycotina</taxon>
        <taxon>Mucoromycetes</taxon>
        <taxon>Mucorales</taxon>
        <taxon>Mucorineae</taxon>
        <taxon>Mucoraceae</taxon>
        <taxon>Parasitella</taxon>
    </lineage>
</organism>
<sequence>MDFESQEEPAQEQDQKQQVRFFVNFTLGYREMLIKTKKKNELYIEITCSRVASTARKHANMNFALIASQLRKDVSEAFVASLAEMLMTQMQTMATDLEAFAIHGKRATITMEDVKLCSRRNDSLYQLISDAANDISKESNGRKKK</sequence>
<dbReference type="OrthoDB" id="1872155at2759"/>
<evidence type="ECO:0000313" key="5">
    <source>
        <dbReference type="EMBL" id="CEP19315.1"/>
    </source>
</evidence>
<keyword evidence="2" id="KW-0227">DNA damage</keyword>
<dbReference type="Proteomes" id="UP000054107">
    <property type="component" value="Unassembled WGS sequence"/>
</dbReference>
<keyword evidence="4" id="KW-0234">DNA repair</keyword>
<dbReference type="PANTHER" id="PTHR22980">
    <property type="entry name" value="CORTISTATIN"/>
    <property type="match status" value="1"/>
</dbReference>
<dbReference type="GO" id="GO:0046982">
    <property type="term" value="F:protein heterodimerization activity"/>
    <property type="evidence" value="ECO:0007669"/>
    <property type="project" value="InterPro"/>
</dbReference>
<dbReference type="GO" id="GO:0000712">
    <property type="term" value="P:resolution of meiotic recombination intermediates"/>
    <property type="evidence" value="ECO:0007669"/>
    <property type="project" value="TreeGrafter"/>
</dbReference>
<evidence type="ECO:0000313" key="6">
    <source>
        <dbReference type="Proteomes" id="UP000054107"/>
    </source>
</evidence>
<dbReference type="AlphaFoldDB" id="A0A0B7NUV0"/>
<dbReference type="GO" id="GO:0031297">
    <property type="term" value="P:replication fork processing"/>
    <property type="evidence" value="ECO:0007669"/>
    <property type="project" value="TreeGrafter"/>
</dbReference>
<dbReference type="GO" id="GO:0071821">
    <property type="term" value="C:FANCM-MHF complex"/>
    <property type="evidence" value="ECO:0007669"/>
    <property type="project" value="InterPro"/>
</dbReference>
<name>A0A0B7NUV0_9FUNG</name>
<dbReference type="CDD" id="cd22919">
    <property type="entry name" value="HFD_CENP-S"/>
    <property type="match status" value="1"/>
</dbReference>
<keyword evidence="3" id="KW-0238">DNA-binding</keyword>
<dbReference type="Pfam" id="PF15630">
    <property type="entry name" value="CENP-S"/>
    <property type="match status" value="1"/>
</dbReference>
<dbReference type="SUPFAM" id="SSF47113">
    <property type="entry name" value="Histone-fold"/>
    <property type="match status" value="1"/>
</dbReference>
<dbReference type="Gene3D" id="1.10.20.10">
    <property type="entry name" value="Histone, subunit A"/>
    <property type="match status" value="1"/>
</dbReference>
<keyword evidence="6" id="KW-1185">Reference proteome</keyword>
<dbReference type="EMBL" id="LN734023">
    <property type="protein sequence ID" value="CEP19315.1"/>
    <property type="molecule type" value="Genomic_DNA"/>
</dbReference>